<dbReference type="AlphaFoldDB" id="A0AAV8ZS70"/>
<protein>
    <submittedName>
        <fullName evidence="2">Uncharacterized protein</fullName>
    </submittedName>
</protein>
<evidence type="ECO:0000313" key="3">
    <source>
        <dbReference type="Proteomes" id="UP001162156"/>
    </source>
</evidence>
<proteinExistence type="predicted"/>
<organism evidence="2 3">
    <name type="scientific">Rhamnusium bicolor</name>
    <dbReference type="NCBI Taxonomy" id="1586634"/>
    <lineage>
        <taxon>Eukaryota</taxon>
        <taxon>Metazoa</taxon>
        <taxon>Ecdysozoa</taxon>
        <taxon>Arthropoda</taxon>
        <taxon>Hexapoda</taxon>
        <taxon>Insecta</taxon>
        <taxon>Pterygota</taxon>
        <taxon>Neoptera</taxon>
        <taxon>Endopterygota</taxon>
        <taxon>Coleoptera</taxon>
        <taxon>Polyphaga</taxon>
        <taxon>Cucujiformia</taxon>
        <taxon>Chrysomeloidea</taxon>
        <taxon>Cerambycidae</taxon>
        <taxon>Lepturinae</taxon>
        <taxon>Rhagiini</taxon>
        <taxon>Rhamnusium</taxon>
    </lineage>
</organism>
<comment type="caution">
    <text evidence="2">The sequence shown here is derived from an EMBL/GenBank/DDBJ whole genome shotgun (WGS) entry which is preliminary data.</text>
</comment>
<name>A0AAV8ZS70_9CUCU</name>
<dbReference type="Proteomes" id="UP001162156">
    <property type="component" value="Unassembled WGS sequence"/>
</dbReference>
<feature type="transmembrane region" description="Helical" evidence="1">
    <location>
        <begin position="35"/>
        <end position="53"/>
    </location>
</feature>
<gene>
    <name evidence="2" type="ORF">NQ314_002732</name>
</gene>
<dbReference type="EMBL" id="JANEYF010000847">
    <property type="protein sequence ID" value="KAJ8967614.1"/>
    <property type="molecule type" value="Genomic_DNA"/>
</dbReference>
<keyword evidence="3" id="KW-1185">Reference proteome</keyword>
<reference evidence="2" key="1">
    <citation type="journal article" date="2023" name="Insect Mol. Biol.">
        <title>Genome sequencing provides insights into the evolution of gene families encoding plant cell wall-degrading enzymes in longhorned beetles.</title>
        <authorList>
            <person name="Shin N.R."/>
            <person name="Okamura Y."/>
            <person name="Kirsch R."/>
            <person name="Pauchet Y."/>
        </authorList>
    </citation>
    <scope>NUCLEOTIDE SEQUENCE</scope>
    <source>
        <strain evidence="2">RBIC_L_NR</strain>
    </source>
</reference>
<evidence type="ECO:0000313" key="2">
    <source>
        <dbReference type="EMBL" id="KAJ8967614.1"/>
    </source>
</evidence>
<sequence length="69" mass="7368">MGAKVPSGWPNVSLPAFEIEQGNQTLTFADMTSELGSGIVVIPFIAIIANVGIAKAFCKYFLINCDLFS</sequence>
<evidence type="ECO:0000256" key="1">
    <source>
        <dbReference type="SAM" id="Phobius"/>
    </source>
</evidence>
<keyword evidence="1" id="KW-0472">Membrane</keyword>
<keyword evidence="1" id="KW-1133">Transmembrane helix</keyword>
<keyword evidence="1" id="KW-0812">Transmembrane</keyword>
<accession>A0AAV8ZS70</accession>